<proteinExistence type="predicted"/>
<dbReference type="AlphaFoldDB" id="A0AAV1JY36"/>
<organism evidence="2 3">
    <name type="scientific">Leptosia nina</name>
    <dbReference type="NCBI Taxonomy" id="320188"/>
    <lineage>
        <taxon>Eukaryota</taxon>
        <taxon>Metazoa</taxon>
        <taxon>Ecdysozoa</taxon>
        <taxon>Arthropoda</taxon>
        <taxon>Hexapoda</taxon>
        <taxon>Insecta</taxon>
        <taxon>Pterygota</taxon>
        <taxon>Neoptera</taxon>
        <taxon>Endopterygota</taxon>
        <taxon>Lepidoptera</taxon>
        <taxon>Glossata</taxon>
        <taxon>Ditrysia</taxon>
        <taxon>Papilionoidea</taxon>
        <taxon>Pieridae</taxon>
        <taxon>Pierinae</taxon>
        <taxon>Leptosia</taxon>
    </lineage>
</organism>
<gene>
    <name evidence="2" type="ORF">LNINA_LOCUS12251</name>
</gene>
<evidence type="ECO:0008006" key="4">
    <source>
        <dbReference type="Google" id="ProtNLM"/>
    </source>
</evidence>
<evidence type="ECO:0000256" key="1">
    <source>
        <dbReference type="SAM" id="Coils"/>
    </source>
</evidence>
<comment type="caution">
    <text evidence="2">The sequence shown here is derived from an EMBL/GenBank/DDBJ whole genome shotgun (WGS) entry which is preliminary data.</text>
</comment>
<reference evidence="2 3" key="1">
    <citation type="submission" date="2023-11" db="EMBL/GenBank/DDBJ databases">
        <authorList>
            <person name="Okamura Y."/>
        </authorList>
    </citation>
    <scope>NUCLEOTIDE SEQUENCE [LARGE SCALE GENOMIC DNA]</scope>
</reference>
<evidence type="ECO:0000313" key="3">
    <source>
        <dbReference type="Proteomes" id="UP001497472"/>
    </source>
</evidence>
<dbReference type="Proteomes" id="UP001497472">
    <property type="component" value="Unassembled WGS sequence"/>
</dbReference>
<protein>
    <recommendedName>
        <fullName evidence="4">Centromere protein H C-terminal domain-containing protein</fullName>
    </recommendedName>
</protein>
<evidence type="ECO:0000313" key="2">
    <source>
        <dbReference type="EMBL" id="CAK1553241.1"/>
    </source>
</evidence>
<keyword evidence="3" id="KW-1185">Reference proteome</keyword>
<name>A0AAV1JY36_9NEOP</name>
<dbReference type="EMBL" id="CAVLEF010000215">
    <property type="protein sequence ID" value="CAK1553241.1"/>
    <property type="molecule type" value="Genomic_DNA"/>
</dbReference>
<feature type="coiled-coil region" evidence="1">
    <location>
        <begin position="139"/>
        <end position="166"/>
    </location>
</feature>
<sequence length="241" mass="27430">MSGFKSLRNASVKFGSDIRADLTDLFCAKVDDDFEDVVSKKNKDLCCITSKLRLLQAQMLAGTPDLKDTQKTTDEAINDYADVVAPKLIEQQLVKVLTQNEAVKKLVTTSNRHLEPELVERKAKIINQAAEFSEKELTLLRLSNILSEKERELLEVRKEWDSAREQLKSSQNIGNSEEQDFGPHYKSLKSIVDKMEMMRWLISRLVTSGSGQYDWATDPHRRIQVLALTRQAHSVQSFTDS</sequence>
<accession>A0AAV1JY36</accession>
<keyword evidence="1" id="KW-0175">Coiled coil</keyword>